<evidence type="ECO:0000313" key="1">
    <source>
        <dbReference type="EMBL" id="CAL1395950.1"/>
    </source>
</evidence>
<keyword evidence="2" id="KW-1185">Reference proteome</keyword>
<dbReference type="EMBL" id="OZ034819">
    <property type="protein sequence ID" value="CAL1395950.1"/>
    <property type="molecule type" value="Genomic_DNA"/>
</dbReference>
<evidence type="ECO:0000313" key="2">
    <source>
        <dbReference type="Proteomes" id="UP001497516"/>
    </source>
</evidence>
<dbReference type="AlphaFoldDB" id="A0AAV2FE67"/>
<accession>A0AAV2FE67</accession>
<protein>
    <submittedName>
        <fullName evidence="1">Uncharacterized protein</fullName>
    </submittedName>
</protein>
<sequence length="157" mass="17811">MSLLRAKSSRDEILDKARAELDNNVIGNNRLVQCKSPTKPSFRTSSLSSTRRYGSIQQGRATFNEMPHQSLEDCVLFRNRCMGHSRCLGRAYELDFGLREAYMQQEWNRMVANICHLVWEEAKVMHWARAGVPFGECSFGSFDTINALSGKGLVKSC</sequence>
<name>A0AAV2FE67_9ROSI</name>
<gene>
    <name evidence="1" type="ORF">LTRI10_LOCUS36345</name>
</gene>
<organism evidence="1 2">
    <name type="scientific">Linum trigynum</name>
    <dbReference type="NCBI Taxonomy" id="586398"/>
    <lineage>
        <taxon>Eukaryota</taxon>
        <taxon>Viridiplantae</taxon>
        <taxon>Streptophyta</taxon>
        <taxon>Embryophyta</taxon>
        <taxon>Tracheophyta</taxon>
        <taxon>Spermatophyta</taxon>
        <taxon>Magnoliopsida</taxon>
        <taxon>eudicotyledons</taxon>
        <taxon>Gunneridae</taxon>
        <taxon>Pentapetalae</taxon>
        <taxon>rosids</taxon>
        <taxon>fabids</taxon>
        <taxon>Malpighiales</taxon>
        <taxon>Linaceae</taxon>
        <taxon>Linum</taxon>
    </lineage>
</organism>
<dbReference type="Proteomes" id="UP001497516">
    <property type="component" value="Chromosome 6"/>
</dbReference>
<proteinExistence type="predicted"/>
<reference evidence="1 2" key="1">
    <citation type="submission" date="2024-04" db="EMBL/GenBank/DDBJ databases">
        <authorList>
            <person name="Fracassetti M."/>
        </authorList>
    </citation>
    <scope>NUCLEOTIDE SEQUENCE [LARGE SCALE GENOMIC DNA]</scope>
</reference>